<dbReference type="Proteomes" id="UP000267606">
    <property type="component" value="Unassembled WGS sequence"/>
</dbReference>
<dbReference type="EMBL" id="UZAJ01003541">
    <property type="protein sequence ID" value="VDO40392.1"/>
    <property type="molecule type" value="Genomic_DNA"/>
</dbReference>
<evidence type="ECO:0000313" key="1">
    <source>
        <dbReference type="EMBL" id="VDO40392.1"/>
    </source>
</evidence>
<dbReference type="AlphaFoldDB" id="A0A183HAR7"/>
<evidence type="ECO:0000313" key="2">
    <source>
        <dbReference type="Proteomes" id="UP000267606"/>
    </source>
</evidence>
<keyword evidence="2" id="KW-1185">Reference proteome</keyword>
<evidence type="ECO:0000313" key="3">
    <source>
        <dbReference type="WBParaSite" id="OFLC_0000457801-mRNA-1"/>
    </source>
</evidence>
<protein>
    <submittedName>
        <fullName evidence="3">Cytochrome-c oxidase</fullName>
    </submittedName>
</protein>
<dbReference type="WBParaSite" id="OFLC_0000457801-mRNA-1">
    <property type="protein sequence ID" value="OFLC_0000457801-mRNA-1"/>
    <property type="gene ID" value="OFLC_0000457801"/>
</dbReference>
<accession>A0A183HAR7</accession>
<reference evidence="3" key="1">
    <citation type="submission" date="2016-06" db="UniProtKB">
        <authorList>
            <consortium name="WormBaseParasite"/>
        </authorList>
    </citation>
    <scope>IDENTIFICATION</scope>
</reference>
<sequence length="60" mass="6902">MTNPNFIFLFITYGMPLFYLRDHRINVGVFYAVSTVLSQMILMFHPDEQESAGTPCNLSI</sequence>
<dbReference type="STRING" id="387005.A0A183HAR7"/>
<organism evidence="3">
    <name type="scientific">Onchocerca flexuosa</name>
    <dbReference type="NCBI Taxonomy" id="387005"/>
    <lineage>
        <taxon>Eukaryota</taxon>
        <taxon>Metazoa</taxon>
        <taxon>Ecdysozoa</taxon>
        <taxon>Nematoda</taxon>
        <taxon>Chromadorea</taxon>
        <taxon>Rhabditida</taxon>
        <taxon>Spirurina</taxon>
        <taxon>Spiruromorpha</taxon>
        <taxon>Filarioidea</taxon>
        <taxon>Onchocercidae</taxon>
        <taxon>Onchocerca</taxon>
    </lineage>
</organism>
<proteinExistence type="predicted"/>
<gene>
    <name evidence="1" type="ORF">OFLC_LOCUS4579</name>
</gene>
<name>A0A183HAR7_9BILA</name>
<reference evidence="1 2" key="2">
    <citation type="submission" date="2018-11" db="EMBL/GenBank/DDBJ databases">
        <authorList>
            <consortium name="Pathogen Informatics"/>
        </authorList>
    </citation>
    <scope>NUCLEOTIDE SEQUENCE [LARGE SCALE GENOMIC DNA]</scope>
</reference>